<sequence>MTKAMETALGALPLPSVDITTYTAPKISPSSINDGEGIQASTEAVLGDPNVPRYKDYDATLIACFSVHTLVYAWQRNGALVTGIFEASIMAALPILEARETWGIVTTGKFWEEHLTRGIKNFLGQEAEGSNAKFAGVFSTGLTAGDFHHIEPAQVQAKLKEATLGLFRSTEGRVRAVVMGCAGMAGLEETIRDAAVEYYGVDDAKGLYIIDGVKAGILQLEKMVRSKREFAI</sequence>
<dbReference type="EMBL" id="CM047943">
    <property type="protein sequence ID" value="KAI9900821.1"/>
    <property type="molecule type" value="Genomic_DNA"/>
</dbReference>
<organism evidence="1 2">
    <name type="scientific">Trichothecium roseum</name>
    <dbReference type="NCBI Taxonomy" id="47278"/>
    <lineage>
        <taxon>Eukaryota</taxon>
        <taxon>Fungi</taxon>
        <taxon>Dikarya</taxon>
        <taxon>Ascomycota</taxon>
        <taxon>Pezizomycotina</taxon>
        <taxon>Sordariomycetes</taxon>
        <taxon>Hypocreomycetidae</taxon>
        <taxon>Hypocreales</taxon>
        <taxon>Hypocreales incertae sedis</taxon>
        <taxon>Trichothecium</taxon>
    </lineage>
</organism>
<evidence type="ECO:0000313" key="2">
    <source>
        <dbReference type="Proteomes" id="UP001163324"/>
    </source>
</evidence>
<comment type="caution">
    <text evidence="1">The sequence shown here is derived from an EMBL/GenBank/DDBJ whole genome shotgun (WGS) entry which is preliminary data.</text>
</comment>
<protein>
    <submittedName>
        <fullName evidence="1">Uncharacterized protein</fullName>
    </submittedName>
</protein>
<proteinExistence type="predicted"/>
<dbReference type="Proteomes" id="UP001163324">
    <property type="component" value="Chromosome 4"/>
</dbReference>
<evidence type="ECO:0000313" key="1">
    <source>
        <dbReference type="EMBL" id="KAI9900821.1"/>
    </source>
</evidence>
<keyword evidence="2" id="KW-1185">Reference proteome</keyword>
<accession>A0ACC0V3U5</accession>
<reference evidence="1" key="1">
    <citation type="submission" date="2022-10" db="EMBL/GenBank/DDBJ databases">
        <title>Complete Genome of Trichothecium roseum strain YXFP-22015, a Plant Pathogen Isolated from Citrus.</title>
        <authorList>
            <person name="Wang Y."/>
            <person name="Zhu L."/>
        </authorList>
    </citation>
    <scope>NUCLEOTIDE SEQUENCE</scope>
    <source>
        <strain evidence="1">YXFP-22015</strain>
    </source>
</reference>
<gene>
    <name evidence="1" type="ORF">N3K66_005083</name>
</gene>
<name>A0ACC0V3U5_9HYPO</name>